<comment type="caution">
    <text evidence="11">The sequence shown here is derived from an EMBL/GenBank/DDBJ whole genome shotgun (WGS) entry which is preliminary data.</text>
</comment>
<comment type="function">
    <text evidence="10">Catalyzes the reversible formation of acyl-phosphate (acyl-PO(4)) from acyl-[acyl-carrier-protein] (acyl-ACP). This enzyme utilizes acyl-ACP as fatty acyl donor, but not acyl-CoA.</text>
</comment>
<dbReference type="GO" id="GO:0008654">
    <property type="term" value="P:phospholipid biosynthetic process"/>
    <property type="evidence" value="ECO:0007669"/>
    <property type="project" value="UniProtKB-KW"/>
</dbReference>
<organism evidence="11 12">
    <name type="scientific">Aerococcus agrisoli</name>
    <dbReference type="NCBI Taxonomy" id="2487350"/>
    <lineage>
        <taxon>Bacteria</taxon>
        <taxon>Bacillati</taxon>
        <taxon>Bacillota</taxon>
        <taxon>Bacilli</taxon>
        <taxon>Lactobacillales</taxon>
        <taxon>Aerococcaceae</taxon>
        <taxon>Aerococcus</taxon>
    </lineage>
</organism>
<comment type="subcellular location">
    <subcellularLocation>
        <location evidence="10">Cytoplasm</location>
    </subcellularLocation>
    <text evidence="10">Associated with the membrane possibly through PlsY.</text>
</comment>
<keyword evidence="12" id="KW-1185">Reference proteome</keyword>
<evidence type="ECO:0000313" key="12">
    <source>
        <dbReference type="Proteomes" id="UP000273977"/>
    </source>
</evidence>
<keyword evidence="4 10" id="KW-0808">Transferase</keyword>
<evidence type="ECO:0000256" key="6">
    <source>
        <dbReference type="ARBA" id="ARBA00023209"/>
    </source>
</evidence>
<dbReference type="GO" id="GO:0043811">
    <property type="term" value="F:phosphate:acyl-[acyl carrier protein] acyltransferase activity"/>
    <property type="evidence" value="ECO:0007669"/>
    <property type="project" value="UniProtKB-UniRule"/>
</dbReference>
<dbReference type="InterPro" id="IPR012281">
    <property type="entry name" value="Phospholipid_synth_PlsX-like"/>
</dbReference>
<gene>
    <name evidence="10 11" type="primary">plsX</name>
    <name evidence="11" type="ORF">EF384_08350</name>
</gene>
<dbReference type="EMBL" id="RKMG01000032">
    <property type="protein sequence ID" value="RPA57125.1"/>
    <property type="molecule type" value="Genomic_DNA"/>
</dbReference>
<dbReference type="RefSeq" id="WP_123781080.1">
    <property type="nucleotide sequence ID" value="NZ_RKMG01000032.1"/>
</dbReference>
<evidence type="ECO:0000256" key="9">
    <source>
        <dbReference type="ARBA" id="ARBA00046608"/>
    </source>
</evidence>
<dbReference type="AlphaFoldDB" id="A0A3N4G433"/>
<evidence type="ECO:0000256" key="1">
    <source>
        <dbReference type="ARBA" id="ARBA00001232"/>
    </source>
</evidence>
<comment type="catalytic activity">
    <reaction evidence="1 10">
        <text>a fatty acyl-[ACP] + phosphate = an acyl phosphate + holo-[ACP]</text>
        <dbReference type="Rhea" id="RHEA:42292"/>
        <dbReference type="Rhea" id="RHEA-COMP:9685"/>
        <dbReference type="Rhea" id="RHEA-COMP:14125"/>
        <dbReference type="ChEBI" id="CHEBI:43474"/>
        <dbReference type="ChEBI" id="CHEBI:59918"/>
        <dbReference type="ChEBI" id="CHEBI:64479"/>
        <dbReference type="ChEBI" id="CHEBI:138651"/>
        <dbReference type="EC" id="2.3.1.274"/>
    </reaction>
</comment>
<dbReference type="GO" id="GO:0006633">
    <property type="term" value="P:fatty acid biosynthetic process"/>
    <property type="evidence" value="ECO:0007669"/>
    <property type="project" value="UniProtKB-UniRule"/>
</dbReference>
<evidence type="ECO:0000256" key="8">
    <source>
        <dbReference type="ARBA" id="ARBA00024069"/>
    </source>
</evidence>
<dbReference type="Gene3D" id="3.40.718.10">
    <property type="entry name" value="Isopropylmalate Dehydrogenase"/>
    <property type="match status" value="1"/>
</dbReference>
<evidence type="ECO:0000256" key="3">
    <source>
        <dbReference type="ARBA" id="ARBA00022516"/>
    </source>
</evidence>
<dbReference type="PANTHER" id="PTHR30100">
    <property type="entry name" value="FATTY ACID/PHOSPHOLIPID SYNTHESIS PROTEIN PLSX"/>
    <property type="match status" value="1"/>
</dbReference>
<dbReference type="EC" id="2.3.1.274" evidence="8 10"/>
<dbReference type="PANTHER" id="PTHR30100:SF1">
    <property type="entry name" value="PHOSPHATE ACYLTRANSFERASE"/>
    <property type="match status" value="1"/>
</dbReference>
<dbReference type="NCBIfam" id="TIGR00182">
    <property type="entry name" value="plsX"/>
    <property type="match status" value="1"/>
</dbReference>
<proteinExistence type="inferred from homology"/>
<dbReference type="OrthoDB" id="9806408at2"/>
<dbReference type="PIRSF" id="PIRSF002465">
    <property type="entry name" value="Phsphlp_syn_PlsX"/>
    <property type="match status" value="1"/>
</dbReference>
<comment type="subunit">
    <text evidence="9 10">Homodimer. Probably interacts with PlsY.</text>
</comment>
<evidence type="ECO:0000256" key="4">
    <source>
        <dbReference type="ARBA" id="ARBA00022679"/>
    </source>
</evidence>
<dbReference type="Pfam" id="PF02504">
    <property type="entry name" value="FA_synthesis"/>
    <property type="match status" value="1"/>
</dbReference>
<sequence length="345" mass="35688">MRIAVDAMGGDNAPKEIVLGSLQAAEARKDVTIVLYGDEDAIKAVIEGPTPENVEIVHAPDKILSEDDPVKAVRSKRDSSMVMAARAVRNGEADALISAGNTGALLTSGLLVVGRMKGVERPALMAALPNLKTIGDHVLLIDCGANAESKASYLSQYAVMASAYARAVLKKANPTVGLLNNGTEENKGNDLSKEAHGLLKVNDRINFVGNVEAREILNGAADIVVADGFTGNAVLKSIEGTAGSLMKLIKSSIMNGGVTSKVGGLLLKNTLKDMVNQLDLDQAGGGILFGVKAPVLKAHGSSNATSVYHTILQAETIVDAGVIDELAGAFEAEVALAKAKADAEA</sequence>
<evidence type="ECO:0000313" key="11">
    <source>
        <dbReference type="EMBL" id="RPA57125.1"/>
    </source>
</evidence>
<keyword evidence="11" id="KW-0012">Acyltransferase</keyword>
<dbReference type="GO" id="GO:0005737">
    <property type="term" value="C:cytoplasm"/>
    <property type="evidence" value="ECO:0007669"/>
    <property type="project" value="UniProtKB-SubCell"/>
</dbReference>
<dbReference type="UniPathway" id="UPA00085"/>
<name>A0A3N4G433_9LACT</name>
<evidence type="ECO:0000256" key="7">
    <source>
        <dbReference type="ARBA" id="ARBA00023264"/>
    </source>
</evidence>
<dbReference type="SUPFAM" id="SSF53659">
    <property type="entry name" value="Isocitrate/Isopropylmalate dehydrogenase-like"/>
    <property type="match status" value="1"/>
</dbReference>
<keyword evidence="3 10" id="KW-0444">Lipid biosynthesis</keyword>
<comment type="pathway">
    <text evidence="10">Lipid metabolism; phospholipid metabolism.</text>
</comment>
<keyword evidence="5 10" id="KW-0443">Lipid metabolism</keyword>
<reference evidence="11 12" key="1">
    <citation type="submission" date="2018-11" db="EMBL/GenBank/DDBJ databases">
        <title>Aerococcus sp. SJQ22, whole genome shotgun sequence.</title>
        <authorList>
            <person name="Sun L."/>
            <person name="Gao X."/>
            <person name="Chen W."/>
            <person name="Huang K."/>
        </authorList>
    </citation>
    <scope>NUCLEOTIDE SEQUENCE [LARGE SCALE GENOMIC DNA]</scope>
    <source>
        <strain evidence="11 12">SJQ22</strain>
    </source>
</reference>
<evidence type="ECO:0000256" key="2">
    <source>
        <dbReference type="ARBA" id="ARBA00022490"/>
    </source>
</evidence>
<protein>
    <recommendedName>
        <fullName evidence="8 10">Phosphate acyltransferase</fullName>
        <ecNumber evidence="8 10">2.3.1.274</ecNumber>
    </recommendedName>
    <alternativeName>
        <fullName evidence="10">Acyl-ACP phosphotransacylase</fullName>
    </alternativeName>
    <alternativeName>
        <fullName evidence="10">Acyl-[acyl-carrier-protein]--phosphate acyltransferase</fullName>
    </alternativeName>
    <alternativeName>
        <fullName evidence="10">Phosphate-acyl-ACP acyltransferase</fullName>
    </alternativeName>
</protein>
<evidence type="ECO:0000256" key="10">
    <source>
        <dbReference type="HAMAP-Rule" id="MF_00019"/>
    </source>
</evidence>
<dbReference type="InterPro" id="IPR003664">
    <property type="entry name" value="FA_synthesis"/>
</dbReference>
<dbReference type="HAMAP" id="MF_00019">
    <property type="entry name" value="PlsX"/>
    <property type="match status" value="1"/>
</dbReference>
<dbReference type="Proteomes" id="UP000273977">
    <property type="component" value="Unassembled WGS sequence"/>
</dbReference>
<comment type="similarity">
    <text evidence="10">Belongs to the PlsX family.</text>
</comment>
<evidence type="ECO:0000256" key="5">
    <source>
        <dbReference type="ARBA" id="ARBA00023098"/>
    </source>
</evidence>
<accession>A0A3N4G433</accession>
<keyword evidence="2 10" id="KW-0963">Cytoplasm</keyword>
<keyword evidence="6 10" id="KW-0594">Phospholipid biosynthesis</keyword>
<keyword evidence="7 10" id="KW-1208">Phospholipid metabolism</keyword>